<feature type="transmembrane region" description="Helical" evidence="10">
    <location>
        <begin position="21"/>
        <end position="40"/>
    </location>
</feature>
<evidence type="ECO:0000256" key="6">
    <source>
        <dbReference type="ARBA" id="ARBA00023316"/>
    </source>
</evidence>
<dbReference type="PANTHER" id="PTHR21581">
    <property type="entry name" value="D-ALANYL-D-ALANINE CARBOXYPEPTIDASE"/>
    <property type="match status" value="1"/>
</dbReference>
<reference evidence="12 13" key="1">
    <citation type="submission" date="2016-11" db="EMBL/GenBank/DDBJ databases">
        <title>Comparative genomics of Bartonella apis.</title>
        <authorList>
            <person name="Engel P."/>
        </authorList>
    </citation>
    <scope>NUCLEOTIDE SEQUENCE [LARGE SCALE GENOMIC DNA]</scope>
    <source>
        <strain evidence="12 13">BBC0122</strain>
    </source>
</reference>
<accession>A0A1U9MKK9</accession>
<keyword evidence="4" id="KW-0133">Cell shape</keyword>
<keyword evidence="10" id="KW-0812">Transmembrane</keyword>
<keyword evidence="3 12" id="KW-0378">Hydrolase</keyword>
<dbReference type="GO" id="GO:0008360">
    <property type="term" value="P:regulation of cell shape"/>
    <property type="evidence" value="ECO:0007669"/>
    <property type="project" value="UniProtKB-KW"/>
</dbReference>
<evidence type="ECO:0000256" key="5">
    <source>
        <dbReference type="ARBA" id="ARBA00022984"/>
    </source>
</evidence>
<evidence type="ECO:0000256" key="3">
    <source>
        <dbReference type="ARBA" id="ARBA00022801"/>
    </source>
</evidence>
<dbReference type="KEGG" id="bapi:BBC0122_024000"/>
<dbReference type="EC" id="3.4.16.4" evidence="12"/>
<dbReference type="GO" id="GO:0071555">
    <property type="term" value="P:cell wall organization"/>
    <property type="evidence" value="ECO:0007669"/>
    <property type="project" value="UniProtKB-KW"/>
</dbReference>
<feature type="domain" description="Peptidase S11 D-alanyl-D-alanine carboxypeptidase A N-terminal" evidence="11">
    <location>
        <begin position="39"/>
        <end position="261"/>
    </location>
</feature>
<evidence type="ECO:0000256" key="1">
    <source>
        <dbReference type="ARBA" id="ARBA00007164"/>
    </source>
</evidence>
<evidence type="ECO:0000256" key="2">
    <source>
        <dbReference type="ARBA" id="ARBA00022729"/>
    </source>
</evidence>
<dbReference type="AlphaFoldDB" id="A0A1U9MKK9"/>
<dbReference type="SUPFAM" id="SSF56601">
    <property type="entry name" value="beta-lactamase/transpeptidase-like"/>
    <property type="match status" value="1"/>
</dbReference>
<dbReference type="InterPro" id="IPR018044">
    <property type="entry name" value="Peptidase_S11"/>
</dbReference>
<dbReference type="PRINTS" id="PR00725">
    <property type="entry name" value="DADACBPTASE1"/>
</dbReference>
<proteinExistence type="inferred from homology"/>
<feature type="binding site" evidence="8">
    <location>
        <position position="231"/>
    </location>
    <ligand>
        <name>substrate</name>
    </ligand>
</feature>
<evidence type="ECO:0000256" key="10">
    <source>
        <dbReference type="SAM" id="Phobius"/>
    </source>
</evidence>
<dbReference type="Proteomes" id="UP000189632">
    <property type="component" value="Chromosome"/>
</dbReference>
<dbReference type="Pfam" id="PF00768">
    <property type="entry name" value="Peptidase_S11"/>
    <property type="match status" value="1"/>
</dbReference>
<dbReference type="STRING" id="1686310.BBC0244_022630"/>
<keyword evidence="5" id="KW-0573">Peptidoglycan synthesis</keyword>
<organism evidence="12 13">
    <name type="scientific">Bartonella choladocola</name>
    <dbReference type="NCBI Taxonomy" id="2750995"/>
    <lineage>
        <taxon>Bacteria</taxon>
        <taxon>Pseudomonadati</taxon>
        <taxon>Pseudomonadota</taxon>
        <taxon>Alphaproteobacteria</taxon>
        <taxon>Hyphomicrobiales</taxon>
        <taxon>Bartonellaceae</taxon>
        <taxon>Bartonella</taxon>
    </lineage>
</organism>
<sequence length="378" mass="41029">MKTKVQSGSENQSGSYNMCKITGLPVLFIMFFISLAVAHANPYISVDVASGRILAHNEAFDRWYPASLTKMMTAYVTFRALHNGEVTPETRVTISMAAAKLPPSHSGYKPGSVLDLDTALSITLVKSTNDLATAIAETVGGSEQAFVVRMNEEAQRLGMFGTHFANANGLPNPDNYSTARDLAVLAVQIRREFPQYAHYFSIPAIDFGGGRKVEQNSNNLIGRFSGADGMKTGFICASGFNLVASATRNKRTIIAVVLGADRIDQREALAAKLLNDGFSSQGSSQTTLATLQPYGTKLTQISDIKDRICNDDAWKARMQHRDEKGKVVFDSPYISARPLDVTPMQVRLISAPAPAKPGEIPAWKIPVPTPRPQSMDAQ</sequence>
<dbReference type="Gene3D" id="3.40.710.10">
    <property type="entry name" value="DD-peptidase/beta-lactamase superfamily"/>
    <property type="match status" value="1"/>
</dbReference>
<keyword evidence="6" id="KW-0961">Cell wall biogenesis/degradation</keyword>
<dbReference type="EMBL" id="CP015625">
    <property type="protein sequence ID" value="AQT48467.1"/>
    <property type="molecule type" value="Genomic_DNA"/>
</dbReference>
<gene>
    <name evidence="12" type="ORF">BBC0122_024000</name>
</gene>
<keyword evidence="2" id="KW-0732">Signal</keyword>
<feature type="active site" description="Proton acceptor" evidence="7">
    <location>
        <position position="67"/>
    </location>
</feature>
<evidence type="ECO:0000256" key="7">
    <source>
        <dbReference type="PIRSR" id="PIRSR618044-1"/>
    </source>
</evidence>
<evidence type="ECO:0000313" key="12">
    <source>
        <dbReference type="EMBL" id="AQT48467.1"/>
    </source>
</evidence>
<evidence type="ECO:0000256" key="9">
    <source>
        <dbReference type="RuleBase" id="RU004016"/>
    </source>
</evidence>
<dbReference type="InterPro" id="IPR012338">
    <property type="entry name" value="Beta-lactam/transpept-like"/>
</dbReference>
<dbReference type="InterPro" id="IPR001967">
    <property type="entry name" value="Peptidase_S11_N"/>
</dbReference>
<keyword evidence="10" id="KW-1133">Transmembrane helix</keyword>
<protein>
    <submittedName>
        <fullName evidence="12">D-alanyl-D-alanine carboxypeptidase</fullName>
        <ecNumber evidence="12">3.4.16.4</ecNumber>
    </submittedName>
</protein>
<dbReference type="PANTHER" id="PTHR21581:SF6">
    <property type="entry name" value="TRAFFICKING PROTEIN PARTICLE COMPLEX SUBUNIT 12"/>
    <property type="match status" value="1"/>
</dbReference>
<name>A0A1U9MKK9_9HYPH</name>
<dbReference type="GO" id="GO:0009002">
    <property type="term" value="F:serine-type D-Ala-D-Ala carboxypeptidase activity"/>
    <property type="evidence" value="ECO:0007669"/>
    <property type="project" value="UniProtKB-EC"/>
</dbReference>
<evidence type="ECO:0000256" key="8">
    <source>
        <dbReference type="PIRSR" id="PIRSR618044-2"/>
    </source>
</evidence>
<keyword evidence="10" id="KW-0472">Membrane</keyword>
<keyword evidence="12" id="KW-0121">Carboxypeptidase</keyword>
<keyword evidence="13" id="KW-1185">Reference proteome</keyword>
<evidence type="ECO:0000313" key="13">
    <source>
        <dbReference type="Proteomes" id="UP000189632"/>
    </source>
</evidence>
<dbReference type="GO" id="GO:0006508">
    <property type="term" value="P:proteolysis"/>
    <property type="evidence" value="ECO:0007669"/>
    <property type="project" value="InterPro"/>
</dbReference>
<keyword evidence="12" id="KW-0645">Protease</keyword>
<comment type="similarity">
    <text evidence="1 9">Belongs to the peptidase S11 family.</text>
</comment>
<feature type="active site" description="Proton acceptor" evidence="7">
    <location>
        <position position="70"/>
    </location>
</feature>
<dbReference type="GO" id="GO:0009252">
    <property type="term" value="P:peptidoglycan biosynthetic process"/>
    <property type="evidence" value="ECO:0007669"/>
    <property type="project" value="UniProtKB-KW"/>
</dbReference>
<evidence type="ECO:0000256" key="4">
    <source>
        <dbReference type="ARBA" id="ARBA00022960"/>
    </source>
</evidence>
<evidence type="ECO:0000259" key="11">
    <source>
        <dbReference type="Pfam" id="PF00768"/>
    </source>
</evidence>
<feature type="active site" evidence="7">
    <location>
        <position position="127"/>
    </location>
</feature>